<evidence type="ECO:0000259" key="6">
    <source>
        <dbReference type="PROSITE" id="PS50123"/>
    </source>
</evidence>
<organism evidence="7 8">
    <name type="scientific">Egibacter rhizosphaerae</name>
    <dbReference type="NCBI Taxonomy" id="1670831"/>
    <lineage>
        <taxon>Bacteria</taxon>
        <taxon>Bacillati</taxon>
        <taxon>Actinomycetota</taxon>
        <taxon>Nitriliruptoria</taxon>
        <taxon>Egibacterales</taxon>
        <taxon>Egibacteraceae</taxon>
        <taxon>Egibacter</taxon>
    </lineage>
</organism>
<comment type="catalytic activity">
    <reaction evidence="1">
        <text>L-glutamyl-[protein] + S-adenosyl-L-methionine = [protein]-L-glutamate 5-O-methyl ester + S-adenosyl-L-homocysteine</text>
        <dbReference type="Rhea" id="RHEA:24452"/>
        <dbReference type="Rhea" id="RHEA-COMP:10208"/>
        <dbReference type="Rhea" id="RHEA-COMP:10311"/>
        <dbReference type="ChEBI" id="CHEBI:29973"/>
        <dbReference type="ChEBI" id="CHEBI:57856"/>
        <dbReference type="ChEBI" id="CHEBI:59789"/>
        <dbReference type="ChEBI" id="CHEBI:82795"/>
        <dbReference type="EC" id="2.1.1.80"/>
    </reaction>
</comment>
<evidence type="ECO:0000256" key="2">
    <source>
        <dbReference type="ARBA" id="ARBA00012534"/>
    </source>
</evidence>
<dbReference type="EMBL" id="CP036402">
    <property type="protein sequence ID" value="QBI21258.1"/>
    <property type="molecule type" value="Genomic_DNA"/>
</dbReference>
<dbReference type="InterPro" id="IPR050903">
    <property type="entry name" value="Bact_Chemotaxis_MeTrfase"/>
</dbReference>
<evidence type="ECO:0000256" key="4">
    <source>
        <dbReference type="ARBA" id="ARBA00022679"/>
    </source>
</evidence>
<evidence type="ECO:0000313" key="7">
    <source>
        <dbReference type="EMBL" id="QBI21258.1"/>
    </source>
</evidence>
<dbReference type="SUPFAM" id="SSF47757">
    <property type="entry name" value="Chemotaxis receptor methyltransferase CheR, N-terminal domain"/>
    <property type="match status" value="1"/>
</dbReference>
<dbReference type="InterPro" id="IPR029063">
    <property type="entry name" value="SAM-dependent_MTases_sf"/>
</dbReference>
<feature type="domain" description="CheR-type methyltransferase" evidence="6">
    <location>
        <begin position="1"/>
        <end position="249"/>
    </location>
</feature>
<keyword evidence="5" id="KW-0949">S-adenosyl-L-methionine</keyword>
<dbReference type="Pfam" id="PF01739">
    <property type="entry name" value="CheR"/>
    <property type="match status" value="1"/>
</dbReference>
<sequence length="282" mass="32150">MSLAPADFDYVRTLVRDEAAIVVEPGKSYLVESRLAPVARRHGLQTIDRLVQQLRRGSPRLRDEVVEAMTTNETSFFRDVHPFTSLEERVIPELMQRRAARRQLVFWSAACSSGQEPYSVAMLLREKFPQLASWNVRIVASDISAEMLGRAAAGRFSQLEVNRGLPARYLAKYFQREGAEWQISDEIRRMVEFRAVNLIQPWPRMPPVDVLLLRNVLIYFDHGTKREILARCRQTLQPDGFLFLGAPETTLNVDPAFDRVQHGQTICYQLKSATGTGQGCTK</sequence>
<dbReference type="PROSITE" id="PS50123">
    <property type="entry name" value="CHER"/>
    <property type="match status" value="1"/>
</dbReference>
<dbReference type="Gene3D" id="1.10.155.10">
    <property type="entry name" value="Chemotaxis receptor methyltransferase CheR, N-terminal domain"/>
    <property type="match status" value="1"/>
</dbReference>
<dbReference type="RefSeq" id="WP_131156251.1">
    <property type="nucleotide sequence ID" value="NZ_CP036402.1"/>
</dbReference>
<keyword evidence="3 7" id="KW-0489">Methyltransferase</keyword>
<reference evidence="7 8" key="1">
    <citation type="submission" date="2019-01" db="EMBL/GenBank/DDBJ databases">
        <title>Egibacter rhizosphaerae EGI 80759T.</title>
        <authorList>
            <person name="Chen D.-D."/>
            <person name="Tian Y."/>
            <person name="Jiao J.-Y."/>
            <person name="Zhang X.-T."/>
            <person name="Zhang Y.-G."/>
            <person name="Zhang Y."/>
            <person name="Xiao M."/>
            <person name="Shu W.-S."/>
            <person name="Li W.-J."/>
        </authorList>
    </citation>
    <scope>NUCLEOTIDE SEQUENCE [LARGE SCALE GENOMIC DNA]</scope>
    <source>
        <strain evidence="7 8">EGI 80759</strain>
    </source>
</reference>
<evidence type="ECO:0000256" key="5">
    <source>
        <dbReference type="ARBA" id="ARBA00022691"/>
    </source>
</evidence>
<dbReference type="Gene3D" id="3.40.50.150">
    <property type="entry name" value="Vaccinia Virus protein VP39"/>
    <property type="match status" value="1"/>
</dbReference>
<protein>
    <recommendedName>
        <fullName evidence="2">protein-glutamate O-methyltransferase</fullName>
        <ecNumber evidence="2">2.1.1.80</ecNumber>
    </recommendedName>
</protein>
<dbReference type="SMART" id="SM00138">
    <property type="entry name" value="MeTrc"/>
    <property type="match status" value="1"/>
</dbReference>
<dbReference type="Pfam" id="PF03705">
    <property type="entry name" value="CheR_N"/>
    <property type="match status" value="1"/>
</dbReference>
<evidence type="ECO:0000313" key="8">
    <source>
        <dbReference type="Proteomes" id="UP000291469"/>
    </source>
</evidence>
<proteinExistence type="predicted"/>
<dbReference type="AlphaFoldDB" id="A0A411YJ02"/>
<dbReference type="PANTHER" id="PTHR24422:SF21">
    <property type="entry name" value="CHEMOTAXIS PROTEIN METHYLTRANSFERASE 1"/>
    <property type="match status" value="1"/>
</dbReference>
<keyword evidence="8" id="KW-1185">Reference proteome</keyword>
<dbReference type="GO" id="GO:0008983">
    <property type="term" value="F:protein-glutamate O-methyltransferase activity"/>
    <property type="evidence" value="ECO:0007669"/>
    <property type="project" value="UniProtKB-EC"/>
</dbReference>
<dbReference type="PRINTS" id="PR00996">
    <property type="entry name" value="CHERMTFRASE"/>
</dbReference>
<dbReference type="InterPro" id="IPR000780">
    <property type="entry name" value="CheR_MeTrfase"/>
</dbReference>
<dbReference type="EC" id="2.1.1.80" evidence="2"/>
<dbReference type="Proteomes" id="UP000291469">
    <property type="component" value="Chromosome"/>
</dbReference>
<dbReference type="KEGG" id="erz:ER308_17900"/>
<keyword evidence="4 7" id="KW-0808">Transferase</keyword>
<evidence type="ECO:0000256" key="3">
    <source>
        <dbReference type="ARBA" id="ARBA00022603"/>
    </source>
</evidence>
<dbReference type="PANTHER" id="PTHR24422">
    <property type="entry name" value="CHEMOTAXIS PROTEIN METHYLTRANSFERASE"/>
    <property type="match status" value="1"/>
</dbReference>
<gene>
    <name evidence="7" type="ORF">ER308_17900</name>
</gene>
<dbReference type="InterPro" id="IPR036804">
    <property type="entry name" value="CheR_N_sf"/>
</dbReference>
<dbReference type="InterPro" id="IPR022642">
    <property type="entry name" value="CheR_C"/>
</dbReference>
<name>A0A411YJ02_9ACTN</name>
<dbReference type="SUPFAM" id="SSF53335">
    <property type="entry name" value="S-adenosyl-L-methionine-dependent methyltransferases"/>
    <property type="match status" value="1"/>
</dbReference>
<dbReference type="OrthoDB" id="9816309at2"/>
<accession>A0A411YJ02</accession>
<dbReference type="GO" id="GO:0032259">
    <property type="term" value="P:methylation"/>
    <property type="evidence" value="ECO:0007669"/>
    <property type="project" value="UniProtKB-KW"/>
</dbReference>
<evidence type="ECO:0000256" key="1">
    <source>
        <dbReference type="ARBA" id="ARBA00001541"/>
    </source>
</evidence>
<dbReference type="InterPro" id="IPR022641">
    <property type="entry name" value="CheR_N"/>
</dbReference>